<dbReference type="AlphaFoldDB" id="A0A6P5YSF0"/>
<feature type="chain" id="PRO_5027731269" evidence="1">
    <location>
        <begin position="24"/>
        <end position="1060"/>
    </location>
</feature>
<evidence type="ECO:0000313" key="3">
    <source>
        <dbReference type="RefSeq" id="XP_022743066.1"/>
    </source>
</evidence>
<dbReference type="InterPro" id="IPR036249">
    <property type="entry name" value="Thioredoxin-like_sf"/>
</dbReference>
<reference evidence="3" key="1">
    <citation type="submission" date="2025-08" db="UniProtKB">
        <authorList>
            <consortium name="RefSeq"/>
        </authorList>
    </citation>
    <scope>IDENTIFICATION</scope>
    <source>
        <tissue evidence="3">Fruit stalk</tissue>
    </source>
</reference>
<dbReference type="GeneID" id="111294143"/>
<dbReference type="PROSITE" id="PS51257">
    <property type="entry name" value="PROKAR_LIPOPROTEIN"/>
    <property type="match status" value="1"/>
</dbReference>
<keyword evidence="2" id="KW-1185">Reference proteome</keyword>
<gene>
    <name evidence="3" type="primary">LOC111294143</name>
</gene>
<feature type="signal peptide" evidence="1">
    <location>
        <begin position="1"/>
        <end position="23"/>
    </location>
</feature>
<dbReference type="InterPro" id="IPR003774">
    <property type="entry name" value="AlgH-like"/>
</dbReference>
<dbReference type="KEGG" id="dzi:111294143"/>
<dbReference type="RefSeq" id="XP_022743066.1">
    <property type="nucleotide sequence ID" value="XM_022887331.1"/>
</dbReference>
<dbReference type="Proteomes" id="UP000515121">
    <property type="component" value="Unplaced"/>
</dbReference>
<evidence type="ECO:0000256" key="1">
    <source>
        <dbReference type="SAM" id="SignalP"/>
    </source>
</evidence>
<dbReference type="PANTHER" id="PTHR31984:SF12">
    <property type="entry name" value="THIOREDOXIN DOMAIN-CONTAINING PROTEIN"/>
    <property type="match status" value="1"/>
</dbReference>
<name>A0A6P5YSF0_DURZI</name>
<dbReference type="Gene3D" id="3.40.30.10">
    <property type="entry name" value="Glutaredoxin"/>
    <property type="match status" value="3"/>
</dbReference>
<protein>
    <submittedName>
        <fullName evidence="3">Uncharacterized protein LOC111294143 isoform X1</fullName>
    </submittedName>
</protein>
<sequence length="1060" mass="118709">MKNRLFLLPISIILLASLSAVGCAPDGVGEWQILTEQNFSSQIRLHSHILLFFTVPWCGESRSLMREVSRLVTDKSKDFDSLKLMFIHRNTEKMLADSHGASDRITVFYYDRSVSYKYRGKLRARNILNSIYPYMLSASPEELPLKPLNSQEDLKVFLDSTDKALILTEFCGWAPKLLAKVKNNGTGNDLMPKGMENGKLKCGVENGIAGIPWITDFSLLNDSVSFQDSDNFRLGVGLSCTLKEFKQFDSFFSKLIAVRREFLMPPERIRFGLVSDRSLMSFLGVEDSGTWMAVLYLKGCPGCSKVSRDVDELKSAFLTHDSVVHEVEVDGQDLQLALPADKPSVILFVDRLSDSSEARRKGREALDAFREVALHYQMLNQTSSQNTDHQDKSSLLAFKLKDKMSFMIINEGKHISLDNLASDLQGKSLHEILEYILQRKKEAKLSSLAKELGFRLLSDDLDIKTAQELPSQTEGQSDDVLPSLSQEGPLIGIVDPNSVLHMENESGMLHEEKPKSIGVESSSHYNEDEGISSAKSKHFVSMETDQLLEGLELDMARDMKAKEKISSEIDESGEQELQFEGFKGSFFLCDDNYRLLRSLTGGSTIPSLVLVDPRSQHHYVYPEEAIFSYFSLSKFFHEYLNGSLVPYQRSAPILHSSREPTSPPFVNQDFHETDSIPRVMMHTLSKLVFGSNQSNSGNATHARNEDVVVLFSSNWCGFCQRMELVVREVYRAISGYMKMLKNGSAKEQAVFNADNSMNNMKLPLIYLMDCTLNDCSLILKSVNQREVYPTLMLFPAETEMAVSYEGDMSVVNIIKFIAHHGSNSHHLFSEKGNLLTTAEGGGGRNQGLFKDSSGVAGHEEGPSAKDKFHEVILKNKNPKKVAKYNGGKSRAPISTGSHKATSKVVVGSILTSTDKLLNVIPFDKSRIIIVKAGEDTGFQGLIFNKLIRWDALDELEEGLGFLKEAPLSFGGPVLRRGMPFVALTRRVSEDQYVEVLPGIYFLDQLATLANIEELKAGNQSLSEYWFFFGYTGWGWRQLFDEIDEGAWTLSNDSSLDWPSS</sequence>
<dbReference type="Gene3D" id="3.40.1740.10">
    <property type="entry name" value="VC0467-like"/>
    <property type="match status" value="1"/>
</dbReference>
<keyword evidence="1" id="KW-0732">Signal</keyword>
<organism evidence="2 3">
    <name type="scientific">Durio zibethinus</name>
    <name type="common">Durian</name>
    <dbReference type="NCBI Taxonomy" id="66656"/>
    <lineage>
        <taxon>Eukaryota</taxon>
        <taxon>Viridiplantae</taxon>
        <taxon>Streptophyta</taxon>
        <taxon>Embryophyta</taxon>
        <taxon>Tracheophyta</taxon>
        <taxon>Spermatophyta</taxon>
        <taxon>Magnoliopsida</taxon>
        <taxon>eudicotyledons</taxon>
        <taxon>Gunneridae</taxon>
        <taxon>Pentapetalae</taxon>
        <taxon>rosids</taxon>
        <taxon>malvids</taxon>
        <taxon>Malvales</taxon>
        <taxon>Malvaceae</taxon>
        <taxon>Helicteroideae</taxon>
        <taxon>Durio</taxon>
    </lineage>
</organism>
<dbReference type="Pfam" id="PF02622">
    <property type="entry name" value="DUF179"/>
    <property type="match status" value="1"/>
</dbReference>
<dbReference type="PANTHER" id="PTHR31984">
    <property type="entry name" value="TRANSPORTER, PUTATIVE (DUF179)-RELATED"/>
    <property type="match status" value="1"/>
</dbReference>
<accession>A0A6P5YSF0</accession>
<proteinExistence type="predicted"/>
<dbReference type="SUPFAM" id="SSF143456">
    <property type="entry name" value="VC0467-like"/>
    <property type="match status" value="1"/>
</dbReference>
<dbReference type="OrthoDB" id="1910803at2759"/>
<dbReference type="SUPFAM" id="SSF52833">
    <property type="entry name" value="Thioredoxin-like"/>
    <property type="match status" value="3"/>
</dbReference>
<evidence type="ECO:0000313" key="2">
    <source>
        <dbReference type="Proteomes" id="UP000515121"/>
    </source>
</evidence>